<accession>A0A1F5ZKE9</accession>
<evidence type="ECO:0000256" key="2">
    <source>
        <dbReference type="ARBA" id="ARBA00022448"/>
    </source>
</evidence>
<dbReference type="Pfam" id="PF00005">
    <property type="entry name" value="ABC_tran"/>
    <property type="match status" value="1"/>
</dbReference>
<dbReference type="InterPro" id="IPR003439">
    <property type="entry name" value="ABC_transporter-like_ATP-bd"/>
</dbReference>
<dbReference type="SUPFAM" id="SSF52540">
    <property type="entry name" value="P-loop containing nucleoside triphosphate hydrolases"/>
    <property type="match status" value="1"/>
</dbReference>
<dbReference type="GO" id="GO:0140359">
    <property type="term" value="F:ABC-type transporter activity"/>
    <property type="evidence" value="ECO:0007669"/>
    <property type="project" value="InterPro"/>
</dbReference>
<dbReference type="GO" id="GO:0016020">
    <property type="term" value="C:membrane"/>
    <property type="evidence" value="ECO:0007669"/>
    <property type="project" value="InterPro"/>
</dbReference>
<dbReference type="Gene3D" id="3.40.50.300">
    <property type="entry name" value="P-loop containing nucleotide triphosphate hydrolases"/>
    <property type="match status" value="1"/>
</dbReference>
<gene>
    <name evidence="6" type="ORF">A3D77_07345</name>
</gene>
<dbReference type="InterPro" id="IPR029439">
    <property type="entry name" value="Wzt_C"/>
</dbReference>
<dbReference type="Gene3D" id="2.70.50.60">
    <property type="entry name" value="abc- transporter (atp binding component) like domain"/>
    <property type="match status" value="1"/>
</dbReference>
<sequence length="420" mass="46966">MKAIIEVSNISKKYRIGKTQSYHTLRDTIVEYIHNPFQTIFNKKGNKDELANDEFWALDNVSFKVHEGEVLGVVGRNGAGKSTLLKILSQITYPSKGSITMRGRVASLLEVGTGFHSELTGRENIFLNGSILGMKQKEIKKNFDAIVTFSEVGRFLDTPVKFYSSGMYMRLAFAVASHLQSEVLILDEVLAVGDIQFQKKCLGKMEDVAKKGRTVIFISHNMNMVRLLCEQTLLLDNGKTEAIGKTDKVIEKYLRTSTRVDKNQKTDLTKINRTYTSKPIIQKAWIENEKGTIVSDVSMGSPIKIYYHFKSDKIISNPGFGCTAFNLSGQQIFSFTSYLINTKQYPSIKEGTVVFNIPELPLLPGDYSLSFGLSEGKSVTVDRVDAAMNLIVKEKDLFATGTLYQNDHGVIYLKGTVDLV</sequence>
<dbReference type="AlphaFoldDB" id="A0A1F5ZKE9"/>
<dbReference type="InterPro" id="IPR027417">
    <property type="entry name" value="P-loop_NTPase"/>
</dbReference>
<evidence type="ECO:0000256" key="4">
    <source>
        <dbReference type="ARBA" id="ARBA00022840"/>
    </source>
</evidence>
<name>A0A1F5ZKE9_9BACT</name>
<comment type="caution">
    <text evidence="6">The sequence shown here is derived from an EMBL/GenBank/DDBJ whole genome shotgun (WGS) entry which is preliminary data.</text>
</comment>
<dbReference type="GO" id="GO:0005524">
    <property type="term" value="F:ATP binding"/>
    <property type="evidence" value="ECO:0007669"/>
    <property type="project" value="UniProtKB-KW"/>
</dbReference>
<dbReference type="CDD" id="cd10147">
    <property type="entry name" value="Wzt_C-like"/>
    <property type="match status" value="1"/>
</dbReference>
<evidence type="ECO:0000313" key="7">
    <source>
        <dbReference type="Proteomes" id="UP000176923"/>
    </source>
</evidence>
<dbReference type="PANTHER" id="PTHR46743">
    <property type="entry name" value="TEICHOIC ACIDS EXPORT ATP-BINDING PROTEIN TAGH"/>
    <property type="match status" value="1"/>
</dbReference>
<protein>
    <recommendedName>
        <fullName evidence="5">ABC transporter domain-containing protein</fullName>
    </recommendedName>
</protein>
<evidence type="ECO:0000256" key="1">
    <source>
        <dbReference type="ARBA" id="ARBA00005417"/>
    </source>
</evidence>
<evidence type="ECO:0000313" key="6">
    <source>
        <dbReference type="EMBL" id="OGG12843.1"/>
    </source>
</evidence>
<dbReference type="STRING" id="1798382.A3D77_07345"/>
<dbReference type="EMBL" id="MFJL01000041">
    <property type="protein sequence ID" value="OGG12843.1"/>
    <property type="molecule type" value="Genomic_DNA"/>
</dbReference>
<dbReference type="SMART" id="SM00382">
    <property type="entry name" value="AAA"/>
    <property type="match status" value="1"/>
</dbReference>
<evidence type="ECO:0000256" key="3">
    <source>
        <dbReference type="ARBA" id="ARBA00022741"/>
    </source>
</evidence>
<keyword evidence="2" id="KW-0813">Transport</keyword>
<keyword evidence="3" id="KW-0547">Nucleotide-binding</keyword>
<comment type="similarity">
    <text evidence="1">Belongs to the ABC transporter superfamily.</text>
</comment>
<dbReference type="PANTHER" id="PTHR46743:SF2">
    <property type="entry name" value="TEICHOIC ACIDS EXPORT ATP-BINDING PROTEIN TAGH"/>
    <property type="match status" value="1"/>
</dbReference>
<dbReference type="InterPro" id="IPR003593">
    <property type="entry name" value="AAA+_ATPase"/>
</dbReference>
<dbReference type="CDD" id="cd03220">
    <property type="entry name" value="ABC_KpsT_Wzt"/>
    <property type="match status" value="1"/>
</dbReference>
<dbReference type="InterPro" id="IPR015860">
    <property type="entry name" value="ABC_transpr_TagH-like"/>
</dbReference>
<organism evidence="6 7">
    <name type="scientific">Candidatus Gottesmanbacteria bacterium RIFCSPHIGHO2_02_FULL_39_11</name>
    <dbReference type="NCBI Taxonomy" id="1798382"/>
    <lineage>
        <taxon>Bacteria</taxon>
        <taxon>Candidatus Gottesmaniibacteriota</taxon>
    </lineage>
</organism>
<reference evidence="6 7" key="1">
    <citation type="journal article" date="2016" name="Nat. Commun.">
        <title>Thousands of microbial genomes shed light on interconnected biogeochemical processes in an aquifer system.</title>
        <authorList>
            <person name="Anantharaman K."/>
            <person name="Brown C.T."/>
            <person name="Hug L.A."/>
            <person name="Sharon I."/>
            <person name="Castelle C.J."/>
            <person name="Probst A.J."/>
            <person name="Thomas B.C."/>
            <person name="Singh A."/>
            <person name="Wilkins M.J."/>
            <person name="Karaoz U."/>
            <person name="Brodie E.L."/>
            <person name="Williams K.H."/>
            <person name="Hubbard S.S."/>
            <person name="Banfield J.F."/>
        </authorList>
    </citation>
    <scope>NUCLEOTIDE SEQUENCE [LARGE SCALE GENOMIC DNA]</scope>
</reference>
<proteinExistence type="inferred from homology"/>
<dbReference type="GO" id="GO:0016887">
    <property type="term" value="F:ATP hydrolysis activity"/>
    <property type="evidence" value="ECO:0007669"/>
    <property type="project" value="InterPro"/>
</dbReference>
<evidence type="ECO:0000259" key="5">
    <source>
        <dbReference type="PROSITE" id="PS50893"/>
    </source>
</evidence>
<dbReference type="Proteomes" id="UP000176923">
    <property type="component" value="Unassembled WGS sequence"/>
</dbReference>
<dbReference type="Pfam" id="PF14524">
    <property type="entry name" value="Wzt_C"/>
    <property type="match status" value="1"/>
</dbReference>
<dbReference type="PROSITE" id="PS50893">
    <property type="entry name" value="ABC_TRANSPORTER_2"/>
    <property type="match status" value="1"/>
</dbReference>
<keyword evidence="4" id="KW-0067">ATP-binding</keyword>
<dbReference type="InterPro" id="IPR050683">
    <property type="entry name" value="Bact_Polysacc_Export_ATP-bd"/>
</dbReference>
<feature type="domain" description="ABC transporter" evidence="5">
    <location>
        <begin position="35"/>
        <end position="262"/>
    </location>
</feature>